<accession>A0A453RUL3</accession>
<reference evidence="2" key="2">
    <citation type="journal article" date="2017" name="Nat. Plants">
        <title>The Aegilops tauschii genome reveals multiple impacts of transposons.</title>
        <authorList>
            <person name="Zhao G."/>
            <person name="Zou C."/>
            <person name="Li K."/>
            <person name="Wang K."/>
            <person name="Li T."/>
            <person name="Gao L."/>
            <person name="Zhang X."/>
            <person name="Wang H."/>
            <person name="Yang Z."/>
            <person name="Liu X."/>
            <person name="Jiang W."/>
            <person name="Mao L."/>
            <person name="Kong X."/>
            <person name="Jiao Y."/>
            <person name="Jia J."/>
        </authorList>
    </citation>
    <scope>NUCLEOTIDE SEQUENCE [LARGE SCALE GENOMIC DNA]</scope>
    <source>
        <strain evidence="2">cv. AL8/78</strain>
    </source>
</reference>
<evidence type="ECO:0000313" key="2">
    <source>
        <dbReference type="Proteomes" id="UP000015105"/>
    </source>
</evidence>
<dbReference type="Gramene" id="AET7Gv20720000.1">
    <property type="protein sequence ID" value="AET7Gv20720000.1"/>
    <property type="gene ID" value="AET7Gv20720000"/>
</dbReference>
<proteinExistence type="predicted"/>
<evidence type="ECO:0000313" key="1">
    <source>
        <dbReference type="EnsemblPlants" id="AET7Gv20720000.1"/>
    </source>
</evidence>
<reference evidence="1" key="5">
    <citation type="journal article" date="2021" name="G3 (Bethesda)">
        <title>Aegilops tauschii genome assembly Aet v5.0 features greater sequence contiguity and improved annotation.</title>
        <authorList>
            <person name="Wang L."/>
            <person name="Zhu T."/>
            <person name="Rodriguez J.C."/>
            <person name="Deal K.R."/>
            <person name="Dubcovsky J."/>
            <person name="McGuire P.E."/>
            <person name="Lux T."/>
            <person name="Spannagl M."/>
            <person name="Mayer K.F.X."/>
            <person name="Baldrich P."/>
            <person name="Meyers B.C."/>
            <person name="Huo N."/>
            <person name="Gu Y.Q."/>
            <person name="Zhou H."/>
            <person name="Devos K.M."/>
            <person name="Bennetzen J.L."/>
            <person name="Unver T."/>
            <person name="Budak H."/>
            <person name="Gulick P.J."/>
            <person name="Galiba G."/>
            <person name="Kalapos B."/>
            <person name="Nelson D.R."/>
            <person name="Li P."/>
            <person name="You F.M."/>
            <person name="Luo M.C."/>
            <person name="Dvorak J."/>
        </authorList>
    </citation>
    <scope>NUCLEOTIDE SEQUENCE [LARGE SCALE GENOMIC DNA]</scope>
    <source>
        <strain evidence="1">cv. AL8/78</strain>
    </source>
</reference>
<dbReference type="Proteomes" id="UP000015105">
    <property type="component" value="Chromosome 7D"/>
</dbReference>
<protein>
    <submittedName>
        <fullName evidence="1">Uncharacterized protein</fullName>
    </submittedName>
</protein>
<dbReference type="EnsemblPlants" id="AET7Gv20720000.1">
    <property type="protein sequence ID" value="AET7Gv20720000.1"/>
    <property type="gene ID" value="AET7Gv20720000"/>
</dbReference>
<name>A0A453RUL3_AEGTS</name>
<reference evidence="1" key="3">
    <citation type="journal article" date="2017" name="Nature">
        <title>Genome sequence of the progenitor of the wheat D genome Aegilops tauschii.</title>
        <authorList>
            <person name="Luo M.C."/>
            <person name="Gu Y.Q."/>
            <person name="Puiu D."/>
            <person name="Wang H."/>
            <person name="Twardziok S.O."/>
            <person name="Deal K.R."/>
            <person name="Huo N."/>
            <person name="Zhu T."/>
            <person name="Wang L."/>
            <person name="Wang Y."/>
            <person name="McGuire P.E."/>
            <person name="Liu S."/>
            <person name="Long H."/>
            <person name="Ramasamy R.K."/>
            <person name="Rodriguez J.C."/>
            <person name="Van S.L."/>
            <person name="Yuan L."/>
            <person name="Wang Z."/>
            <person name="Xia Z."/>
            <person name="Xiao L."/>
            <person name="Anderson O.D."/>
            <person name="Ouyang S."/>
            <person name="Liang Y."/>
            <person name="Zimin A.V."/>
            <person name="Pertea G."/>
            <person name="Qi P."/>
            <person name="Bennetzen J.L."/>
            <person name="Dai X."/>
            <person name="Dawson M.W."/>
            <person name="Muller H.G."/>
            <person name="Kugler K."/>
            <person name="Rivarola-Duarte L."/>
            <person name="Spannagl M."/>
            <person name="Mayer K.F.X."/>
            <person name="Lu F.H."/>
            <person name="Bevan M.W."/>
            <person name="Leroy P."/>
            <person name="Li P."/>
            <person name="You F.M."/>
            <person name="Sun Q."/>
            <person name="Liu Z."/>
            <person name="Lyons E."/>
            <person name="Wicker T."/>
            <person name="Salzberg S.L."/>
            <person name="Devos K.M."/>
            <person name="Dvorak J."/>
        </authorList>
    </citation>
    <scope>NUCLEOTIDE SEQUENCE [LARGE SCALE GENOMIC DNA]</scope>
    <source>
        <strain evidence="1">cv. AL8/78</strain>
    </source>
</reference>
<organism evidence="1 2">
    <name type="scientific">Aegilops tauschii subsp. strangulata</name>
    <name type="common">Goatgrass</name>
    <dbReference type="NCBI Taxonomy" id="200361"/>
    <lineage>
        <taxon>Eukaryota</taxon>
        <taxon>Viridiplantae</taxon>
        <taxon>Streptophyta</taxon>
        <taxon>Embryophyta</taxon>
        <taxon>Tracheophyta</taxon>
        <taxon>Spermatophyta</taxon>
        <taxon>Magnoliopsida</taxon>
        <taxon>Liliopsida</taxon>
        <taxon>Poales</taxon>
        <taxon>Poaceae</taxon>
        <taxon>BOP clade</taxon>
        <taxon>Pooideae</taxon>
        <taxon>Triticodae</taxon>
        <taxon>Triticeae</taxon>
        <taxon>Triticinae</taxon>
        <taxon>Aegilops</taxon>
    </lineage>
</organism>
<reference evidence="2" key="1">
    <citation type="journal article" date="2014" name="Science">
        <title>Ancient hybridizations among the ancestral genomes of bread wheat.</title>
        <authorList>
            <consortium name="International Wheat Genome Sequencing Consortium,"/>
            <person name="Marcussen T."/>
            <person name="Sandve S.R."/>
            <person name="Heier L."/>
            <person name="Spannagl M."/>
            <person name="Pfeifer M."/>
            <person name="Jakobsen K.S."/>
            <person name="Wulff B.B."/>
            <person name="Steuernagel B."/>
            <person name="Mayer K.F."/>
            <person name="Olsen O.A."/>
        </authorList>
    </citation>
    <scope>NUCLEOTIDE SEQUENCE [LARGE SCALE GENOMIC DNA]</scope>
    <source>
        <strain evidence="2">cv. AL8/78</strain>
    </source>
</reference>
<sequence length="88" mass="9865">GRNASLLVLKDLQSNKSEKTNGPRLGILQKEMVDCLFSQRKNCWAGHVVRRTTETAQPNLYPSLSGQILKKMRCAILSLIDYTLCNSV</sequence>
<keyword evidence="2" id="KW-1185">Reference proteome</keyword>
<reference evidence="1" key="4">
    <citation type="submission" date="2019-03" db="UniProtKB">
        <authorList>
            <consortium name="EnsemblPlants"/>
        </authorList>
    </citation>
    <scope>IDENTIFICATION</scope>
</reference>
<dbReference type="AlphaFoldDB" id="A0A453RUL3"/>